<keyword evidence="2" id="KW-1185">Reference proteome</keyword>
<accession>A0ACC3CY37</accession>
<dbReference type="EMBL" id="JAWDJW010009870">
    <property type="protein sequence ID" value="KAK3054494.1"/>
    <property type="molecule type" value="Genomic_DNA"/>
</dbReference>
<reference evidence="1" key="1">
    <citation type="submission" date="2024-09" db="EMBL/GenBank/DDBJ databases">
        <title>Black Yeasts Isolated from many extreme environments.</title>
        <authorList>
            <person name="Coleine C."/>
            <person name="Stajich J.E."/>
            <person name="Selbmann L."/>
        </authorList>
    </citation>
    <scope>NUCLEOTIDE SEQUENCE</scope>
    <source>
        <strain evidence="1">CCFEE 5737</strain>
    </source>
</reference>
<protein>
    <submittedName>
        <fullName evidence="1">Uncharacterized protein</fullName>
    </submittedName>
</protein>
<name>A0ACC3CY37_9PEZI</name>
<sequence length="212" mass="24666">MERYDTTESGWMNGHINGQEDDRERALDKSKDIQPEPRPGYHPETDSPLDDRLHAPEECHCWWCDKGPHNCTTEITLRKVCASPSSDYTRQGVFDFLGLPRELRDWVYHYAMDWPDLSKAILQTARLPGRWYSSVEKRPSRDGMFKRSSGIRWSSDDRRWENANDANLLHTPPIMLSNKQINLEALEILRNKPFVMRDLPSHAIYSDSGPQP</sequence>
<organism evidence="1 2">
    <name type="scientific">Coniosporium uncinatum</name>
    <dbReference type="NCBI Taxonomy" id="93489"/>
    <lineage>
        <taxon>Eukaryota</taxon>
        <taxon>Fungi</taxon>
        <taxon>Dikarya</taxon>
        <taxon>Ascomycota</taxon>
        <taxon>Pezizomycotina</taxon>
        <taxon>Dothideomycetes</taxon>
        <taxon>Dothideomycetes incertae sedis</taxon>
        <taxon>Coniosporium</taxon>
    </lineage>
</organism>
<comment type="caution">
    <text evidence="1">The sequence shown here is derived from an EMBL/GenBank/DDBJ whole genome shotgun (WGS) entry which is preliminary data.</text>
</comment>
<feature type="non-terminal residue" evidence="1">
    <location>
        <position position="212"/>
    </location>
</feature>
<proteinExistence type="predicted"/>
<evidence type="ECO:0000313" key="1">
    <source>
        <dbReference type="EMBL" id="KAK3054494.1"/>
    </source>
</evidence>
<evidence type="ECO:0000313" key="2">
    <source>
        <dbReference type="Proteomes" id="UP001186974"/>
    </source>
</evidence>
<dbReference type="Proteomes" id="UP001186974">
    <property type="component" value="Unassembled WGS sequence"/>
</dbReference>
<gene>
    <name evidence="1" type="ORF">LTS18_012006</name>
</gene>